<reference evidence="10 11" key="1">
    <citation type="journal article" date="2013" name="Appl. Environ. Microbiol.">
        <title>Genome analysis suggests that the soil oligotrophic bacterium Agromonas oligotrophica (Bradyrhizobium oligotrophicum) is a nitrogen-fixing symbiont of Aeschynomene indica.</title>
        <authorList>
            <person name="Okubo T."/>
            <person name="Fukushima S."/>
            <person name="Itakura M."/>
            <person name="Oshima K."/>
            <person name="Longtonglang A."/>
            <person name="Teaumroong N."/>
            <person name="Mitsui H."/>
            <person name="Hattori M."/>
            <person name="Hattori R."/>
            <person name="Hattori T."/>
            <person name="Minamisawa K."/>
        </authorList>
    </citation>
    <scope>NUCLEOTIDE SEQUENCE [LARGE SCALE GENOMIC DNA]</scope>
    <source>
        <strain evidence="10 11">S58</strain>
    </source>
</reference>
<dbReference type="AlphaFoldDB" id="M4Z1N9"/>
<keyword evidence="3" id="KW-1003">Cell membrane</keyword>
<keyword evidence="7 8" id="KW-0472">Membrane</keyword>
<dbReference type="OrthoDB" id="9805682at2"/>
<proteinExistence type="inferred from homology"/>
<dbReference type="PATRIC" id="fig|1245469.3.peg.897"/>
<evidence type="ECO:0000256" key="8">
    <source>
        <dbReference type="SAM" id="Phobius"/>
    </source>
</evidence>
<dbReference type="RefSeq" id="WP_015664024.1">
    <property type="nucleotide sequence ID" value="NC_020453.1"/>
</dbReference>
<dbReference type="KEGG" id="aol:S58_08780"/>
<dbReference type="InterPro" id="IPR003004">
    <property type="entry name" value="GspF/PilC"/>
</dbReference>
<feature type="domain" description="Type II secretion system protein GspF" evidence="9">
    <location>
        <begin position="274"/>
        <end position="394"/>
    </location>
</feature>
<evidence type="ECO:0000259" key="9">
    <source>
        <dbReference type="Pfam" id="PF00482"/>
    </source>
</evidence>
<name>M4Z1N9_9BRAD</name>
<evidence type="ECO:0000256" key="7">
    <source>
        <dbReference type="ARBA" id="ARBA00023136"/>
    </source>
</evidence>
<dbReference type="PANTHER" id="PTHR30012:SF0">
    <property type="entry name" value="TYPE II SECRETION SYSTEM PROTEIN F-RELATED"/>
    <property type="match status" value="1"/>
</dbReference>
<dbReference type="GO" id="GO:0015628">
    <property type="term" value="P:protein secretion by the type II secretion system"/>
    <property type="evidence" value="ECO:0007669"/>
    <property type="project" value="TreeGrafter"/>
</dbReference>
<dbReference type="HOGENOM" id="CLU_035032_2_1_5"/>
<keyword evidence="4" id="KW-0997">Cell inner membrane</keyword>
<protein>
    <submittedName>
        <fullName evidence="10">General secretion pathway protein F</fullName>
    </submittedName>
</protein>
<sequence length="406" mass="43369">MPRFRYRAYGTDGSFAEGTIEAASADAASATLWAQGLSPFQMQAADSAGTAWWNREITLGNGAARADLLAFTREFATLCAADIPMDDALRIVQTQASAARLRALVEALLADVLNGRPLSEAMQAQPRIFPADYVAVVRAGESGGRLAQVLTELAELLERRAEIRARIQSALIYPAMLIVLSLATLAIIVGGVIPSMAPIFTQSGKPLPLTIQLMLALKAHWLEIVVGGVATIVAGGTVVAFVLADPGRRRRLDRLALRLPLLGGFLLQQDTARFARTLGTMLMAGVPLIAATKSASDVVDNRHLRAGMEQAIERIQQGTALHRALRNEVALPAVALQMIAVGEEAGKLDRMLLRVAQMLEKQLQTSVDRFMAALTPAMTVGIALIIGALIMPVMNAVLSINDLVGR</sequence>
<dbReference type="FunFam" id="1.20.81.30:FF:000001">
    <property type="entry name" value="Type II secretion system protein F"/>
    <property type="match status" value="2"/>
</dbReference>
<dbReference type="InterPro" id="IPR042094">
    <property type="entry name" value="T2SS_GspF_sf"/>
</dbReference>
<keyword evidence="6 8" id="KW-1133">Transmembrane helix</keyword>
<accession>M4Z1N9</accession>
<comment type="subcellular location">
    <subcellularLocation>
        <location evidence="1">Cell inner membrane</location>
        <topology evidence="1">Multi-pass membrane protein</topology>
    </subcellularLocation>
</comment>
<evidence type="ECO:0000256" key="2">
    <source>
        <dbReference type="ARBA" id="ARBA00005745"/>
    </source>
</evidence>
<comment type="similarity">
    <text evidence="2">Belongs to the GSP F family.</text>
</comment>
<keyword evidence="5 8" id="KW-0812">Transmembrane</keyword>
<feature type="domain" description="Type II secretion system protein GspF" evidence="9">
    <location>
        <begin position="71"/>
        <end position="194"/>
    </location>
</feature>
<feature type="transmembrane region" description="Helical" evidence="8">
    <location>
        <begin position="220"/>
        <end position="244"/>
    </location>
</feature>
<dbReference type="eggNOG" id="COG1459">
    <property type="taxonomic scope" value="Bacteria"/>
</dbReference>
<dbReference type="Gene3D" id="1.20.81.30">
    <property type="entry name" value="Type II secretion system (T2SS), domain F"/>
    <property type="match status" value="2"/>
</dbReference>
<dbReference type="STRING" id="1245469.S58_08780"/>
<dbReference type="PRINTS" id="PR00812">
    <property type="entry name" value="BCTERIALGSPF"/>
</dbReference>
<evidence type="ECO:0000256" key="5">
    <source>
        <dbReference type="ARBA" id="ARBA00022692"/>
    </source>
</evidence>
<dbReference type="Proteomes" id="UP000011841">
    <property type="component" value="Chromosome"/>
</dbReference>
<dbReference type="Pfam" id="PF00482">
    <property type="entry name" value="T2SSF"/>
    <property type="match status" value="2"/>
</dbReference>
<evidence type="ECO:0000256" key="6">
    <source>
        <dbReference type="ARBA" id="ARBA00022989"/>
    </source>
</evidence>
<feature type="transmembrane region" description="Helical" evidence="8">
    <location>
        <begin position="370"/>
        <end position="394"/>
    </location>
</feature>
<keyword evidence="11" id="KW-1185">Reference proteome</keyword>
<evidence type="ECO:0000256" key="4">
    <source>
        <dbReference type="ARBA" id="ARBA00022519"/>
    </source>
</evidence>
<gene>
    <name evidence="10" type="ORF">S58_08780</name>
</gene>
<evidence type="ECO:0000313" key="11">
    <source>
        <dbReference type="Proteomes" id="UP000011841"/>
    </source>
</evidence>
<dbReference type="EMBL" id="AP012603">
    <property type="protein sequence ID" value="BAM86889.1"/>
    <property type="molecule type" value="Genomic_DNA"/>
</dbReference>
<feature type="transmembrane region" description="Helical" evidence="8">
    <location>
        <begin position="170"/>
        <end position="200"/>
    </location>
</feature>
<dbReference type="InterPro" id="IPR018076">
    <property type="entry name" value="T2SS_GspF_dom"/>
</dbReference>
<dbReference type="GeneID" id="301814864"/>
<evidence type="ECO:0000256" key="1">
    <source>
        <dbReference type="ARBA" id="ARBA00004429"/>
    </source>
</evidence>
<evidence type="ECO:0000313" key="10">
    <source>
        <dbReference type="EMBL" id="BAM86889.1"/>
    </source>
</evidence>
<dbReference type="GO" id="GO:0005886">
    <property type="term" value="C:plasma membrane"/>
    <property type="evidence" value="ECO:0007669"/>
    <property type="project" value="UniProtKB-SubCell"/>
</dbReference>
<organism evidence="10 11">
    <name type="scientific">Bradyrhizobium oligotrophicum S58</name>
    <dbReference type="NCBI Taxonomy" id="1245469"/>
    <lineage>
        <taxon>Bacteria</taxon>
        <taxon>Pseudomonadati</taxon>
        <taxon>Pseudomonadota</taxon>
        <taxon>Alphaproteobacteria</taxon>
        <taxon>Hyphomicrobiales</taxon>
        <taxon>Nitrobacteraceae</taxon>
        <taxon>Bradyrhizobium</taxon>
    </lineage>
</organism>
<evidence type="ECO:0000256" key="3">
    <source>
        <dbReference type="ARBA" id="ARBA00022475"/>
    </source>
</evidence>
<dbReference type="PANTHER" id="PTHR30012">
    <property type="entry name" value="GENERAL SECRETION PATHWAY PROTEIN"/>
    <property type="match status" value="1"/>
</dbReference>